<feature type="transmembrane region" description="Helical" evidence="1">
    <location>
        <begin position="241"/>
        <end position="263"/>
    </location>
</feature>
<dbReference type="RefSeq" id="WP_350353076.1">
    <property type="nucleotide sequence ID" value="NZ_CP158357.1"/>
</dbReference>
<feature type="transmembrane region" description="Helical" evidence="1">
    <location>
        <begin position="213"/>
        <end position="234"/>
    </location>
</feature>
<accession>A0AAU7W1N2</accession>
<feature type="transmembrane region" description="Helical" evidence="1">
    <location>
        <begin position="89"/>
        <end position="108"/>
    </location>
</feature>
<gene>
    <name evidence="2" type="ORF">ABS642_09130</name>
</gene>
<protein>
    <submittedName>
        <fullName evidence="2">Permease prefix domain 1-containing protein</fullName>
    </submittedName>
</protein>
<keyword evidence="1" id="KW-1133">Transmembrane helix</keyword>
<dbReference type="AlphaFoldDB" id="A0AAU7W1N2"/>
<feature type="transmembrane region" description="Helical" evidence="1">
    <location>
        <begin position="120"/>
        <end position="145"/>
    </location>
</feature>
<dbReference type="EMBL" id="CP158357">
    <property type="protein sequence ID" value="XBX80235.1"/>
    <property type="molecule type" value="Genomic_DNA"/>
</dbReference>
<feature type="transmembrane region" description="Helical" evidence="1">
    <location>
        <begin position="174"/>
        <end position="193"/>
    </location>
</feature>
<proteinExistence type="predicted"/>
<keyword evidence="1" id="KW-0472">Membrane</keyword>
<evidence type="ECO:0000256" key="1">
    <source>
        <dbReference type="SAM" id="Phobius"/>
    </source>
</evidence>
<feature type="transmembrane region" description="Helical" evidence="1">
    <location>
        <begin position="300"/>
        <end position="322"/>
    </location>
</feature>
<sequence>MPTKTTLTERYITATIRSLPATAQADVRAELEGSIADAVEARVEQGEPRETAERAVLTELGDPGVLAAGYADRPLHLIGPRYFLVWWRLLKLLLWIVPACAAFGVTIAKILEFATIGETIGAVVVVIIQVIVNVGFWTTLVFAILERTVPVPETGWTVDQLPEIYDTRAGFSEMIGSIIFLVLAGAAILWDALRGFVRIDGDALPILNPELWPWWMTALLVLMAAELLLAIGVYRAGRWNAGFAVTNTVLAIAFAVPALYLLASGQLVNSEFLDYLSTNHADDLANANAGAAEQGGVLRVVSVVLGVVTIGIVVWDIIDGWLKTFRARRS</sequence>
<dbReference type="NCBIfam" id="NF038403">
    <property type="entry name" value="perm_prefix_1"/>
    <property type="match status" value="1"/>
</dbReference>
<keyword evidence="1" id="KW-0812">Transmembrane</keyword>
<reference evidence="2" key="1">
    <citation type="submission" date="2024-06" db="EMBL/GenBank/DDBJ databases">
        <title>Draft genome sequence of Microbacterium sp. strain A8/3-1, isolated from Oxytropis tragacanthoides Fisch. ex DC. Root nodules in the Altai region of Russia.</title>
        <authorList>
            <person name="Sazanova A."/>
            <person name="Guro P."/>
            <person name="Kuznetsova I."/>
            <person name="Belimov A."/>
            <person name="Safronova V."/>
        </authorList>
    </citation>
    <scope>NUCLEOTIDE SEQUENCE</scope>
    <source>
        <strain evidence="2">A8/3-1</strain>
    </source>
</reference>
<dbReference type="InterPro" id="IPR047928">
    <property type="entry name" value="Perm_prefix_1"/>
</dbReference>
<organism evidence="2">
    <name type="scientific">Microbacterium sp. A8/3-1</name>
    <dbReference type="NCBI Taxonomy" id="3160749"/>
    <lineage>
        <taxon>Bacteria</taxon>
        <taxon>Bacillati</taxon>
        <taxon>Actinomycetota</taxon>
        <taxon>Actinomycetes</taxon>
        <taxon>Micrococcales</taxon>
        <taxon>Microbacteriaceae</taxon>
        <taxon>Microbacterium</taxon>
    </lineage>
</organism>
<evidence type="ECO:0000313" key="2">
    <source>
        <dbReference type="EMBL" id="XBX80235.1"/>
    </source>
</evidence>
<name>A0AAU7W1N2_9MICO</name>